<feature type="domain" description="Arginyl tRNA synthetase N-terminal" evidence="12">
    <location>
        <begin position="5"/>
        <end position="85"/>
    </location>
</feature>
<evidence type="ECO:0000259" key="12">
    <source>
        <dbReference type="SMART" id="SM01016"/>
    </source>
</evidence>
<dbReference type="PRINTS" id="PR01038">
    <property type="entry name" value="TRNASYNTHARG"/>
</dbReference>
<evidence type="ECO:0000256" key="1">
    <source>
        <dbReference type="ARBA" id="ARBA00005594"/>
    </source>
</evidence>
<evidence type="ECO:0000259" key="11">
    <source>
        <dbReference type="SMART" id="SM00836"/>
    </source>
</evidence>
<dbReference type="OrthoDB" id="372102at2157"/>
<keyword evidence="6 8" id="KW-0030">Aminoacyl-tRNA synthetase</keyword>
<gene>
    <name evidence="8 13" type="primary">argS</name>
    <name evidence="13" type="ORF">Mpt1_c09210</name>
</gene>
<name>A0A0A7LH04_9ARCH</name>
<dbReference type="GO" id="GO:0006420">
    <property type="term" value="P:arginyl-tRNA aminoacylation"/>
    <property type="evidence" value="ECO:0007669"/>
    <property type="project" value="UniProtKB-UniRule"/>
</dbReference>
<dbReference type="SMART" id="SM01016">
    <property type="entry name" value="Arg_tRNA_synt_N"/>
    <property type="match status" value="1"/>
</dbReference>
<keyword evidence="4 8" id="KW-0067">ATP-binding</keyword>
<dbReference type="CDD" id="cd07956">
    <property type="entry name" value="Anticodon_Ia_Arg"/>
    <property type="match status" value="1"/>
</dbReference>
<dbReference type="Proteomes" id="UP000030787">
    <property type="component" value="Chromosome"/>
</dbReference>
<comment type="caution">
    <text evidence="8">Lacks conserved residue(s) required for the propagation of feature annotation.</text>
</comment>
<dbReference type="GeneID" id="24818583"/>
<keyword evidence="3 8" id="KW-0547">Nucleotide-binding</keyword>
<evidence type="ECO:0000256" key="5">
    <source>
        <dbReference type="ARBA" id="ARBA00022917"/>
    </source>
</evidence>
<evidence type="ECO:0000256" key="8">
    <source>
        <dbReference type="HAMAP-Rule" id="MF_00123"/>
    </source>
</evidence>
<keyword evidence="8" id="KW-0963">Cytoplasm</keyword>
<keyword evidence="14" id="KW-1185">Reference proteome</keyword>
<dbReference type="Gene3D" id="1.10.730.10">
    <property type="entry name" value="Isoleucyl-tRNA Synthetase, Domain 1"/>
    <property type="match status" value="1"/>
</dbReference>
<organism evidence="13 14">
    <name type="scientific">Candidatus Methanoplasma termitum</name>
    <dbReference type="NCBI Taxonomy" id="1577791"/>
    <lineage>
        <taxon>Archaea</taxon>
        <taxon>Methanobacteriati</taxon>
        <taxon>Thermoplasmatota</taxon>
        <taxon>Thermoplasmata</taxon>
        <taxon>Methanomassiliicoccales</taxon>
        <taxon>Methanomassiliicoccaceae</taxon>
        <taxon>Candidatus Methanoplasma</taxon>
    </lineage>
</organism>
<dbReference type="SUPFAM" id="SSF47323">
    <property type="entry name" value="Anticodon-binding domain of a subclass of class I aminoacyl-tRNA synthetases"/>
    <property type="match status" value="1"/>
</dbReference>
<dbReference type="Gene3D" id="3.40.50.620">
    <property type="entry name" value="HUPs"/>
    <property type="match status" value="1"/>
</dbReference>
<dbReference type="RefSeq" id="WP_048112602.1">
    <property type="nucleotide sequence ID" value="NZ_CP010070.1"/>
</dbReference>
<dbReference type="InterPro" id="IPR014729">
    <property type="entry name" value="Rossmann-like_a/b/a_fold"/>
</dbReference>
<dbReference type="SUPFAM" id="SSF55190">
    <property type="entry name" value="Arginyl-tRNA synthetase (ArgRS), N-terminal 'additional' domain"/>
    <property type="match status" value="1"/>
</dbReference>
<comment type="similarity">
    <text evidence="1 8 9">Belongs to the class-I aminoacyl-tRNA synthetase family.</text>
</comment>
<dbReference type="SUPFAM" id="SSF52374">
    <property type="entry name" value="Nucleotidylyl transferase"/>
    <property type="match status" value="1"/>
</dbReference>
<dbReference type="InterPro" id="IPR036695">
    <property type="entry name" value="Arg-tRNA-synth_N_sf"/>
</dbReference>
<dbReference type="InterPro" id="IPR035684">
    <property type="entry name" value="ArgRS_core"/>
</dbReference>
<dbReference type="NCBIfam" id="TIGR00456">
    <property type="entry name" value="argS"/>
    <property type="match status" value="1"/>
</dbReference>
<evidence type="ECO:0000313" key="14">
    <source>
        <dbReference type="Proteomes" id="UP000030787"/>
    </source>
</evidence>
<dbReference type="KEGG" id="mear:Mpt1_c09210"/>
<dbReference type="Pfam" id="PF05746">
    <property type="entry name" value="DALR_1"/>
    <property type="match status" value="1"/>
</dbReference>
<evidence type="ECO:0000256" key="6">
    <source>
        <dbReference type="ARBA" id="ARBA00023146"/>
    </source>
</evidence>
<dbReference type="Pfam" id="PF00750">
    <property type="entry name" value="tRNA-synt_1d"/>
    <property type="match status" value="1"/>
</dbReference>
<evidence type="ECO:0000256" key="4">
    <source>
        <dbReference type="ARBA" id="ARBA00022840"/>
    </source>
</evidence>
<evidence type="ECO:0000313" key="13">
    <source>
        <dbReference type="EMBL" id="AIZ56796.1"/>
    </source>
</evidence>
<comment type="subcellular location">
    <subcellularLocation>
        <location evidence="8">Cytoplasm</location>
    </subcellularLocation>
</comment>
<dbReference type="InterPro" id="IPR009080">
    <property type="entry name" value="tRNAsynth_Ia_anticodon-bd"/>
</dbReference>
<dbReference type="GO" id="GO:0004814">
    <property type="term" value="F:arginine-tRNA ligase activity"/>
    <property type="evidence" value="ECO:0007669"/>
    <property type="project" value="UniProtKB-UniRule"/>
</dbReference>
<feature type="coiled-coil region" evidence="10">
    <location>
        <begin position="193"/>
        <end position="220"/>
    </location>
</feature>
<accession>A0A0A7LH04</accession>
<dbReference type="Pfam" id="PF03485">
    <property type="entry name" value="Arg_tRNA_synt_N"/>
    <property type="match status" value="1"/>
</dbReference>
<dbReference type="PANTHER" id="PTHR11956">
    <property type="entry name" value="ARGINYL-TRNA SYNTHETASE"/>
    <property type="match status" value="1"/>
</dbReference>
<keyword evidence="10" id="KW-0175">Coiled coil</keyword>
<dbReference type="InterPro" id="IPR001278">
    <property type="entry name" value="Arg-tRNA-ligase"/>
</dbReference>
<dbReference type="InterPro" id="IPR005148">
    <property type="entry name" value="Arg-tRNA-synth_N"/>
</dbReference>
<dbReference type="HOGENOM" id="CLU_006406_6_1_2"/>
<dbReference type="EC" id="6.1.1.19" evidence="8"/>
<dbReference type="GO" id="GO:0005524">
    <property type="term" value="F:ATP binding"/>
    <property type="evidence" value="ECO:0007669"/>
    <property type="project" value="UniProtKB-UniRule"/>
</dbReference>
<dbReference type="AlphaFoldDB" id="A0A0A7LH04"/>
<dbReference type="CDD" id="cd00671">
    <property type="entry name" value="ArgRS_core"/>
    <property type="match status" value="1"/>
</dbReference>
<feature type="domain" description="DALR anticodon binding" evidence="11">
    <location>
        <begin position="458"/>
        <end position="571"/>
    </location>
</feature>
<keyword evidence="2 8" id="KW-0436">Ligase</keyword>
<reference evidence="13 14" key="1">
    <citation type="journal article" date="2014" name="Appl. Environ. Microbiol.">
        <title>Comparative Genome Analysis of 'Candidatus Methanoplasma termitum' Indicates a New Mode of Energy Metabolism in the Seventh Order of Methanogens.</title>
        <authorList>
            <person name="Lang K."/>
            <person name="Schuldes J."/>
            <person name="Klingl A."/>
            <person name="Poehlein A."/>
            <person name="Daniel R."/>
            <person name="Brune A."/>
        </authorList>
    </citation>
    <scope>NUCLEOTIDE SEQUENCE [LARGE SCALE GENOMIC DNA]</scope>
    <source>
        <strain evidence="14">Mpt1</strain>
    </source>
</reference>
<dbReference type="GO" id="GO:0005737">
    <property type="term" value="C:cytoplasm"/>
    <property type="evidence" value="ECO:0007669"/>
    <property type="project" value="UniProtKB-SubCell"/>
</dbReference>
<dbReference type="EMBL" id="CP010070">
    <property type="protein sequence ID" value="AIZ56796.1"/>
    <property type="molecule type" value="Genomic_DNA"/>
</dbReference>
<dbReference type="PANTHER" id="PTHR11956:SF5">
    <property type="entry name" value="ARGININE--TRNA LIGASE, CYTOPLASMIC"/>
    <property type="match status" value="1"/>
</dbReference>
<evidence type="ECO:0000256" key="3">
    <source>
        <dbReference type="ARBA" id="ARBA00022741"/>
    </source>
</evidence>
<evidence type="ECO:0000256" key="7">
    <source>
        <dbReference type="ARBA" id="ARBA00049339"/>
    </source>
</evidence>
<evidence type="ECO:0000256" key="9">
    <source>
        <dbReference type="RuleBase" id="RU363038"/>
    </source>
</evidence>
<comment type="catalytic activity">
    <reaction evidence="7 8">
        <text>tRNA(Arg) + L-arginine + ATP = L-arginyl-tRNA(Arg) + AMP + diphosphate</text>
        <dbReference type="Rhea" id="RHEA:20301"/>
        <dbReference type="Rhea" id="RHEA-COMP:9658"/>
        <dbReference type="Rhea" id="RHEA-COMP:9673"/>
        <dbReference type="ChEBI" id="CHEBI:30616"/>
        <dbReference type="ChEBI" id="CHEBI:32682"/>
        <dbReference type="ChEBI" id="CHEBI:33019"/>
        <dbReference type="ChEBI" id="CHEBI:78442"/>
        <dbReference type="ChEBI" id="CHEBI:78513"/>
        <dbReference type="ChEBI" id="CHEBI:456215"/>
        <dbReference type="EC" id="6.1.1.19"/>
    </reaction>
</comment>
<keyword evidence="5 8" id="KW-0648">Protein biosynthesis</keyword>
<proteinExistence type="inferred from homology"/>
<dbReference type="STRING" id="1577791.Mpt1_c09210"/>
<dbReference type="HAMAP" id="MF_00123">
    <property type="entry name" value="Arg_tRNA_synth"/>
    <property type="match status" value="1"/>
</dbReference>
<dbReference type="SMART" id="SM00836">
    <property type="entry name" value="DALR_1"/>
    <property type="match status" value="1"/>
</dbReference>
<sequence length="571" mass="63988">MDSRQRFEQEVDSAIKNALKKIGSSQLKIIKEVSEMADLAVPCFSFSKELKADPKSIAEKLVAHIKPSGLISSVKAVNGYINFMMDENALFKETLEGIISEGEAYGSMPSNGIKVNVEHTSTNPTGPIHVGRARNPIIGDTLARSLKRCGYDVQTEYYVNDVGKQVVILSWGVSNVPKGSVTEEERDKTDHKLVAYYREANKLMEENDDVKEQIAEMLRKFEAGDSKIISGVRRTAEAMLNGLKETLSDINVEMDRYTWESDFILDGSAKDVVNKLKGSKYSGQTEDGAWYIDLKDFGIQGKNTKFTFTRSDGTTLYTTRDLAYHLDKFKRADKAIDVLGEDQKLGSKQLCSALEIMGSKKIPEAMFYSFVSLPEGKMSTRKGVVVYLDDLIDEAVSRAMNEIRSRRSDLSKEEMAAIARKVGIGAIRYNIVRVHPEKQLVFKWDEALNFDGNSGPYIQYVHARACSMLKKAGEYAHCTDPAMFTDEYEKALIKVLSKFGRVIREAGEEKRVHILPAYGHEVASAFNQFYAMVPVLASDENRDPRLTLVECTRTVLRNVLETLGIDCPEEM</sequence>
<dbReference type="InterPro" id="IPR008909">
    <property type="entry name" value="DALR_anticod-bd"/>
</dbReference>
<evidence type="ECO:0000256" key="10">
    <source>
        <dbReference type="SAM" id="Coils"/>
    </source>
</evidence>
<protein>
    <recommendedName>
        <fullName evidence="8">Arginine--tRNA ligase</fullName>
        <ecNumber evidence="8">6.1.1.19</ecNumber>
    </recommendedName>
    <alternativeName>
        <fullName evidence="8">Arginyl-tRNA synthetase</fullName>
        <shortName evidence="8">ArgRS</shortName>
    </alternativeName>
</protein>
<evidence type="ECO:0000256" key="2">
    <source>
        <dbReference type="ARBA" id="ARBA00022598"/>
    </source>
</evidence>
<dbReference type="Gene3D" id="3.30.1360.70">
    <property type="entry name" value="Arginyl tRNA synthetase N-terminal domain"/>
    <property type="match status" value="1"/>
</dbReference>